<dbReference type="InterPro" id="IPR008979">
    <property type="entry name" value="Galactose-bd-like_sf"/>
</dbReference>
<evidence type="ECO:0000256" key="5">
    <source>
        <dbReference type="ARBA" id="ARBA00022801"/>
    </source>
</evidence>
<dbReference type="RefSeq" id="WP_009161822.1">
    <property type="nucleotide sequence ID" value="NZ_KB290974.1"/>
</dbReference>
<dbReference type="GO" id="GO:0046373">
    <property type="term" value="P:L-arabinose metabolic process"/>
    <property type="evidence" value="ECO:0007669"/>
    <property type="project" value="InterPro"/>
</dbReference>
<sequence>MKVKTSLCTFFIGIASALSAQVTIDVNVNKPGVEVSPMLYGIFFEEINHAGDGGLYAELLRNRSLEGDKNRFPHYAGVGGAVLSLEKKGLLNNAQKCALRVRFSGNASGFTNEGFWGVPSVKGRTYTATFWAKGKLDGKLKVVLTDKKGEARYGEAEVEEKITGKWTKYTAKLTSHVNDNKAYFGIIASGKGDVVFDVMSLMPPTFKNRENGCRPDLAQLLYNLKPKFMRFPGGCYVEGQGSPDNAFHWERTIGPIEQRPGHLNANWGYNVHDGLGFHEFLQLAEDLGAKPLYVVNVGLWHGGKTPVDSLQGWIDECMNALEYANGDVTTKYGAMRAANGHPAPFNIEYLEIGNENNQPDPNAQSDRYYERFKKFKDAVLAKYPHMHLIGNVVAWGDDNPKWESSESVELVDEHYYRNPAWFAENFRKYDSYTRKGPKVYCGEYAVTQGFGKMGNLNAALGEAVFMMGMENNSDIVHMASYAPIFVNENDVHWQPDMIRFNGTQVMCTPSYYVQQLMAKNLGNRVLSVVQNDPYSHSMMQKMVTPQTSQLGVATWSTQASFRNFALSTMREQNEEKEILRIPNSGRDWKLKEDVFSQVSDKPGCSSILPVMSVQGTSYTFTTKARKENGDEGFLIVFNYVDPENYCWLNLGGWGNTQHGIEQTVNGSKMLTAASPGKIETGKWYDVKVVVNGDLVKCYLNDNLVIDTRLRPDTSSGVYSSATLDESSGDVIVKIVNTATEPTTAVIHLNGGSVSSAEVVRLTSIAGTNENTIDNPTNVYPTNEVLSPEGHKVSLHIPAFSLNIARIKR</sequence>
<evidence type="ECO:0000259" key="8">
    <source>
        <dbReference type="SMART" id="SM00813"/>
    </source>
</evidence>
<keyword evidence="5" id="KW-0378">Hydrolase</keyword>
<feature type="signal peptide" evidence="7">
    <location>
        <begin position="1"/>
        <end position="20"/>
    </location>
</feature>
<evidence type="ECO:0000256" key="7">
    <source>
        <dbReference type="SAM" id="SignalP"/>
    </source>
</evidence>
<dbReference type="Proteomes" id="UP000010433">
    <property type="component" value="Unassembled WGS sequence"/>
</dbReference>
<protein>
    <recommendedName>
        <fullName evidence="3">non-reducing end alpha-L-arabinofuranosidase</fullName>
        <ecNumber evidence="3">3.2.1.55</ecNumber>
    </recommendedName>
</protein>
<name>L1NHK2_9BACT</name>
<dbReference type="Pfam" id="PF06964">
    <property type="entry name" value="Alpha-L-AF_C"/>
    <property type="match status" value="1"/>
</dbReference>
<dbReference type="GO" id="GO:0046556">
    <property type="term" value="F:alpha-L-arabinofuranosidase activity"/>
    <property type="evidence" value="ECO:0007669"/>
    <property type="project" value="UniProtKB-EC"/>
</dbReference>
<gene>
    <name evidence="9" type="ORF">HMPREF9151_00654</name>
</gene>
<dbReference type="InterPro" id="IPR055235">
    <property type="entry name" value="ASD1_cat"/>
</dbReference>
<comment type="caution">
    <text evidence="9">The sequence shown here is derived from an EMBL/GenBank/DDBJ whole genome shotgun (WGS) entry which is preliminary data.</text>
</comment>
<organism evidence="9 10">
    <name type="scientific">Hoylesella saccharolytica F0055</name>
    <dbReference type="NCBI Taxonomy" id="1127699"/>
    <lineage>
        <taxon>Bacteria</taxon>
        <taxon>Pseudomonadati</taxon>
        <taxon>Bacteroidota</taxon>
        <taxon>Bacteroidia</taxon>
        <taxon>Bacteroidales</taxon>
        <taxon>Prevotellaceae</taxon>
        <taxon>Hoylesella</taxon>
    </lineage>
</organism>
<dbReference type="InterPro" id="IPR010720">
    <property type="entry name" value="Alpha-L-AF_C"/>
</dbReference>
<dbReference type="SUPFAM" id="SSF51011">
    <property type="entry name" value="Glycosyl hydrolase domain"/>
    <property type="match status" value="1"/>
</dbReference>
<accession>L1NHK2</accession>
<feature type="chain" id="PRO_5003955202" description="non-reducing end alpha-L-arabinofuranosidase" evidence="7">
    <location>
        <begin position="21"/>
        <end position="808"/>
    </location>
</feature>
<dbReference type="SUPFAM" id="SSF51445">
    <property type="entry name" value="(Trans)glycosidases"/>
    <property type="match status" value="1"/>
</dbReference>
<comment type="similarity">
    <text evidence="2">Belongs to the glycosyl hydrolase 51 family.</text>
</comment>
<keyword evidence="10" id="KW-1185">Reference proteome</keyword>
<dbReference type="PATRIC" id="fig|1127699.3.peg.604"/>
<dbReference type="SMART" id="SM00813">
    <property type="entry name" value="Alpha-L-AF_C"/>
    <property type="match status" value="1"/>
</dbReference>
<keyword evidence="4 7" id="KW-0732">Signal</keyword>
<dbReference type="EMBL" id="AMEP01000045">
    <property type="protein sequence ID" value="EKY02848.1"/>
    <property type="molecule type" value="Genomic_DNA"/>
</dbReference>
<reference evidence="9 10" key="1">
    <citation type="submission" date="2012-05" db="EMBL/GenBank/DDBJ databases">
        <authorList>
            <person name="Weinstock G."/>
            <person name="Sodergren E."/>
            <person name="Lobos E.A."/>
            <person name="Fulton L."/>
            <person name="Fulton R."/>
            <person name="Courtney L."/>
            <person name="Fronick C."/>
            <person name="O'Laughlin M."/>
            <person name="Godfrey J."/>
            <person name="Wilson R.M."/>
            <person name="Miner T."/>
            <person name="Farmer C."/>
            <person name="Delehaunty K."/>
            <person name="Cordes M."/>
            <person name="Minx P."/>
            <person name="Tomlinson C."/>
            <person name="Chen J."/>
            <person name="Wollam A."/>
            <person name="Pepin K.H."/>
            <person name="Bhonagiri V."/>
            <person name="Zhang X."/>
            <person name="Suruliraj S."/>
            <person name="Warren W."/>
            <person name="Mitreva M."/>
            <person name="Mardis E.R."/>
            <person name="Wilson R.K."/>
        </authorList>
    </citation>
    <scope>NUCLEOTIDE SEQUENCE [LARGE SCALE GENOMIC DNA]</scope>
    <source>
        <strain evidence="9 10">F0055</strain>
    </source>
</reference>
<dbReference type="Pfam" id="PF22848">
    <property type="entry name" value="ASD1_dom"/>
    <property type="match status" value="1"/>
</dbReference>
<evidence type="ECO:0000256" key="4">
    <source>
        <dbReference type="ARBA" id="ARBA00022729"/>
    </source>
</evidence>
<evidence type="ECO:0000313" key="10">
    <source>
        <dbReference type="Proteomes" id="UP000010433"/>
    </source>
</evidence>
<evidence type="ECO:0000256" key="1">
    <source>
        <dbReference type="ARBA" id="ARBA00001462"/>
    </source>
</evidence>
<dbReference type="STRING" id="1127699.HMPREF9151_00654"/>
<dbReference type="SUPFAM" id="SSF49785">
    <property type="entry name" value="Galactose-binding domain-like"/>
    <property type="match status" value="1"/>
</dbReference>
<evidence type="ECO:0000313" key="9">
    <source>
        <dbReference type="EMBL" id="EKY02848.1"/>
    </source>
</evidence>
<proteinExistence type="inferred from homology"/>
<dbReference type="PANTHER" id="PTHR31776:SF0">
    <property type="entry name" value="ALPHA-L-ARABINOFURANOSIDASE 1"/>
    <property type="match status" value="1"/>
</dbReference>
<dbReference type="PANTHER" id="PTHR31776">
    <property type="entry name" value="ALPHA-L-ARABINOFURANOSIDASE 1"/>
    <property type="match status" value="1"/>
</dbReference>
<dbReference type="EC" id="3.2.1.55" evidence="3"/>
<dbReference type="Gene3D" id="3.20.20.80">
    <property type="entry name" value="Glycosidases"/>
    <property type="match status" value="1"/>
</dbReference>
<evidence type="ECO:0000256" key="3">
    <source>
        <dbReference type="ARBA" id="ARBA00012670"/>
    </source>
</evidence>
<keyword evidence="6" id="KW-0325">Glycoprotein</keyword>
<dbReference type="OrthoDB" id="9758333at2"/>
<feature type="domain" description="Alpha-L-arabinofuranosidase C-terminal" evidence="8">
    <location>
        <begin position="442"/>
        <end position="800"/>
    </location>
</feature>
<dbReference type="InterPro" id="IPR017853">
    <property type="entry name" value="GH"/>
</dbReference>
<evidence type="ECO:0000256" key="2">
    <source>
        <dbReference type="ARBA" id="ARBA00007186"/>
    </source>
</evidence>
<dbReference type="InterPro" id="IPR051563">
    <property type="entry name" value="Glycosyl_Hydrolase_51"/>
</dbReference>
<dbReference type="Gene3D" id="2.60.120.560">
    <property type="entry name" value="Exo-inulinase, domain 1"/>
    <property type="match status" value="1"/>
</dbReference>
<comment type="catalytic activity">
    <reaction evidence="1">
        <text>Hydrolysis of terminal non-reducing alpha-L-arabinofuranoside residues in alpha-L-arabinosides.</text>
        <dbReference type="EC" id="3.2.1.55"/>
    </reaction>
</comment>
<evidence type="ECO:0000256" key="6">
    <source>
        <dbReference type="ARBA" id="ARBA00023180"/>
    </source>
</evidence>
<dbReference type="HOGENOM" id="CLU_010060_2_0_10"/>
<dbReference type="SUPFAM" id="SSF49899">
    <property type="entry name" value="Concanavalin A-like lectins/glucanases"/>
    <property type="match status" value="1"/>
</dbReference>
<dbReference type="AlphaFoldDB" id="L1NHK2"/>
<dbReference type="InterPro" id="IPR013320">
    <property type="entry name" value="ConA-like_dom_sf"/>
</dbReference>